<reference evidence="7" key="2">
    <citation type="submission" date="2020-08" db="EMBL/GenBank/DDBJ databases">
        <authorList>
            <person name="Kikuchi T."/>
        </authorList>
    </citation>
    <scope>NUCLEOTIDE SEQUENCE</scope>
    <source>
        <strain evidence="6">Ka4C1</strain>
    </source>
</reference>
<proteinExistence type="inferred from homology"/>
<dbReference type="Proteomes" id="UP000095284">
    <property type="component" value="Unplaced"/>
</dbReference>
<dbReference type="Pfam" id="PF13193">
    <property type="entry name" value="AMP-binding_C"/>
    <property type="match status" value="1"/>
</dbReference>
<dbReference type="Proteomes" id="UP000659654">
    <property type="component" value="Unassembled WGS sequence"/>
</dbReference>
<dbReference type="WBParaSite" id="BXY_1061200.1">
    <property type="protein sequence ID" value="BXY_1061200.1"/>
    <property type="gene ID" value="BXY_1061200"/>
</dbReference>
<evidence type="ECO:0000256" key="1">
    <source>
        <dbReference type="ARBA" id="ARBA00004275"/>
    </source>
</evidence>
<dbReference type="SMR" id="A0A1I7SC61"/>
<dbReference type="InterPro" id="IPR020845">
    <property type="entry name" value="AMP-binding_CS"/>
</dbReference>
<dbReference type="PANTHER" id="PTHR24096">
    <property type="entry name" value="LONG-CHAIN-FATTY-ACID--COA LIGASE"/>
    <property type="match status" value="1"/>
</dbReference>
<dbReference type="InterPro" id="IPR000873">
    <property type="entry name" value="AMP-dep_synth/lig_dom"/>
</dbReference>
<protein>
    <submittedName>
        <fullName evidence="6">(pine wood nematode) hypothetical protein</fullName>
    </submittedName>
</protein>
<gene>
    <name evidence="6" type="ORF">BXYJ_LOCUS3472</name>
</gene>
<accession>A0A1I7SC61</accession>
<dbReference type="Proteomes" id="UP000582659">
    <property type="component" value="Unassembled WGS sequence"/>
</dbReference>
<dbReference type="FunFam" id="3.30.300.30:FF:000007">
    <property type="entry name" value="4-coumarate--CoA ligase 2"/>
    <property type="match status" value="1"/>
</dbReference>
<dbReference type="InterPro" id="IPR025110">
    <property type="entry name" value="AMP-bd_C"/>
</dbReference>
<name>A0A1I7SC61_BURXY</name>
<dbReference type="AlphaFoldDB" id="A0A1I7SC61"/>
<dbReference type="SUPFAM" id="SSF56801">
    <property type="entry name" value="Acetyl-CoA synthetase-like"/>
    <property type="match status" value="1"/>
</dbReference>
<dbReference type="EMBL" id="CAJFDI010000002">
    <property type="protein sequence ID" value="CAD5214323.1"/>
    <property type="molecule type" value="Genomic_DNA"/>
</dbReference>
<evidence type="ECO:0000256" key="2">
    <source>
        <dbReference type="ARBA" id="ARBA00006432"/>
    </source>
</evidence>
<evidence type="ECO:0000313" key="7">
    <source>
        <dbReference type="EMBL" id="CAG9094680.1"/>
    </source>
</evidence>
<dbReference type="EMBL" id="CAJFCV020000002">
    <property type="protein sequence ID" value="CAG9094680.1"/>
    <property type="molecule type" value="Genomic_DNA"/>
</dbReference>
<organism evidence="8 10">
    <name type="scientific">Bursaphelenchus xylophilus</name>
    <name type="common">Pinewood nematode worm</name>
    <name type="synonym">Aphelenchoides xylophilus</name>
    <dbReference type="NCBI Taxonomy" id="6326"/>
    <lineage>
        <taxon>Eukaryota</taxon>
        <taxon>Metazoa</taxon>
        <taxon>Ecdysozoa</taxon>
        <taxon>Nematoda</taxon>
        <taxon>Chromadorea</taxon>
        <taxon>Rhabditida</taxon>
        <taxon>Tylenchina</taxon>
        <taxon>Tylenchomorpha</taxon>
        <taxon>Aphelenchoidea</taxon>
        <taxon>Aphelenchoididae</taxon>
        <taxon>Bursaphelenchus</taxon>
    </lineage>
</organism>
<evidence type="ECO:0000313" key="8">
    <source>
        <dbReference type="Proteomes" id="UP000095284"/>
    </source>
</evidence>
<dbReference type="eggNOG" id="KOG1176">
    <property type="taxonomic scope" value="Eukaryota"/>
</dbReference>
<dbReference type="PROSITE" id="PS00455">
    <property type="entry name" value="AMP_BINDING"/>
    <property type="match status" value="1"/>
</dbReference>
<evidence type="ECO:0000259" key="4">
    <source>
        <dbReference type="Pfam" id="PF00501"/>
    </source>
</evidence>
<evidence type="ECO:0000313" key="10">
    <source>
        <dbReference type="WBParaSite" id="BXY_1061200.1"/>
    </source>
</evidence>
<keyword evidence="9" id="KW-1185">Reference proteome</keyword>
<dbReference type="CDD" id="cd05911">
    <property type="entry name" value="Firefly_Luc_like"/>
    <property type="match status" value="1"/>
</dbReference>
<evidence type="ECO:0000259" key="5">
    <source>
        <dbReference type="Pfam" id="PF13193"/>
    </source>
</evidence>
<feature type="domain" description="AMP-binding enzyme C-terminal" evidence="5">
    <location>
        <begin position="455"/>
        <end position="530"/>
    </location>
</feature>
<dbReference type="GO" id="GO:0016405">
    <property type="term" value="F:CoA-ligase activity"/>
    <property type="evidence" value="ECO:0007669"/>
    <property type="project" value="TreeGrafter"/>
</dbReference>
<keyword evidence="3" id="KW-0576">Peroxisome</keyword>
<dbReference type="Pfam" id="PF00501">
    <property type="entry name" value="AMP-binding"/>
    <property type="match status" value="1"/>
</dbReference>
<evidence type="ECO:0000313" key="6">
    <source>
        <dbReference type="EMBL" id="CAD5214323.1"/>
    </source>
</evidence>
<feature type="domain" description="AMP-dependent synthetase/ligase" evidence="4">
    <location>
        <begin position="35"/>
        <end position="404"/>
    </location>
</feature>
<dbReference type="GO" id="GO:0005777">
    <property type="term" value="C:peroxisome"/>
    <property type="evidence" value="ECO:0007669"/>
    <property type="project" value="UniProtKB-SubCell"/>
</dbReference>
<reference evidence="10" key="1">
    <citation type="submission" date="2016-11" db="UniProtKB">
        <authorList>
            <consortium name="WormBaseParasite"/>
        </authorList>
    </citation>
    <scope>IDENTIFICATION</scope>
</reference>
<dbReference type="Gene3D" id="3.40.50.980">
    <property type="match status" value="2"/>
</dbReference>
<comment type="similarity">
    <text evidence="2">Belongs to the ATP-dependent AMP-binding enzyme family.</text>
</comment>
<dbReference type="OrthoDB" id="10253869at2759"/>
<dbReference type="PANTHER" id="PTHR24096:SF422">
    <property type="entry name" value="BCDNA.GH02901"/>
    <property type="match status" value="1"/>
</dbReference>
<dbReference type="Gene3D" id="3.30.300.30">
    <property type="match status" value="1"/>
</dbReference>
<evidence type="ECO:0000313" key="9">
    <source>
        <dbReference type="Proteomes" id="UP000659654"/>
    </source>
</evidence>
<evidence type="ECO:0000256" key="3">
    <source>
        <dbReference type="ARBA" id="ARBA00023140"/>
    </source>
</evidence>
<dbReference type="Gene3D" id="2.30.38.10">
    <property type="entry name" value="Luciferase, Domain 3"/>
    <property type="match status" value="1"/>
</dbReference>
<dbReference type="InterPro" id="IPR045851">
    <property type="entry name" value="AMP-bd_C_sf"/>
</dbReference>
<comment type="subcellular location">
    <subcellularLocation>
        <location evidence="1">Peroxisome</location>
    </subcellularLocation>
</comment>
<sequence length="543" mass="61093">MESYIRSEFGPVKVADVPFHLEYLNIIKSHADRGLTAFISAETRQRKSYQDLLNVTYCVNAYLRSIGFGYKDVVGAVLQNCWEFPAIFLGAVSRGGCFSGASPIFTEAELSQQFNDAKCKVIFCMEYSLELALKTRNDCPLITHIVVVDSKLKNLPPNVVTFDHILSLNPLTHELYTNVDVEKDVIALPYSSGTTGVPKGVMLTHKSFGTLLRSASVMVNDQILMKIDPNWDWRKEYLAFTLPFYHIYGFGMLWVSILHGGQTVILRKYSPDTLFKVVEDFRIRYLMLVPPILVHMANSDLMNKYDISSVEFMMTGAAPMGTELVDALKKRFPTIKQISQAYGMTEMSMASHLPVFGRDNPAASGWLMPNFEMKVIDRETGKTVPRGQVGEILTRSPTTMLGYFNRPKATADTVDNEGWLHTGDLGYVDNEGWTYVVDRCKDLIKVKGLQVAPAELEDVLLSHDEIKDSAVIGVPHPEFGEVPRAFVVKNDPKLTEEAVDKYILEKCAPYKRLVGGIFFVDEIPKSPSGKILRRQLRDFKPKL</sequence>